<dbReference type="GeneID" id="106810506"/>
<evidence type="ECO:0000313" key="4">
    <source>
        <dbReference type="RefSeq" id="XP_014669371.1"/>
    </source>
</evidence>
<dbReference type="InterPro" id="IPR005312">
    <property type="entry name" value="DUF1759"/>
</dbReference>
<name>A0ABM1EB00_PRICU</name>
<keyword evidence="1" id="KW-0175">Coiled coil</keyword>
<sequence length="254" mass="29162">MVYGNVNKADLVPNLSAVKPSKSKKSATKSNQSSHQSRVELQQKMFDLEFHVRELQIKLEQLKIDKEKKVQVMMEIEEEEDDDLGADNSMLSEIPQENSDVNMQRFLNSMPASVPPTSKASALHDLVNSFRLPPVQIDRFNGDPLKYPVWITTFDNMVASRTTSSSDKLNLLGQYLEGEPLEMISGYLLLQDQEAYQCTREKLEYWYGGDSVISRAFLTKLENWPKHDGRDPISLRRFSHYLDEHGFGWITWAS</sequence>
<protein>
    <submittedName>
        <fullName evidence="4">Uncharacterized protein LOC106810506</fullName>
    </submittedName>
</protein>
<dbReference type="Pfam" id="PF03564">
    <property type="entry name" value="DUF1759"/>
    <property type="match status" value="1"/>
</dbReference>
<dbReference type="PANTHER" id="PTHR47331:SF5">
    <property type="entry name" value="RIBONUCLEASE H"/>
    <property type="match status" value="1"/>
</dbReference>
<reference evidence="4" key="1">
    <citation type="submission" date="2025-08" db="UniProtKB">
        <authorList>
            <consortium name="RefSeq"/>
        </authorList>
    </citation>
    <scope>IDENTIFICATION</scope>
</reference>
<evidence type="ECO:0000256" key="2">
    <source>
        <dbReference type="SAM" id="MobiDB-lite"/>
    </source>
</evidence>
<evidence type="ECO:0000256" key="1">
    <source>
        <dbReference type="SAM" id="Coils"/>
    </source>
</evidence>
<keyword evidence="3" id="KW-1185">Reference proteome</keyword>
<feature type="region of interest" description="Disordered" evidence="2">
    <location>
        <begin position="14"/>
        <end position="39"/>
    </location>
</feature>
<proteinExistence type="predicted"/>
<accession>A0ABM1EB00</accession>
<gene>
    <name evidence="4" type="primary">LOC106810506</name>
</gene>
<evidence type="ECO:0000313" key="3">
    <source>
        <dbReference type="Proteomes" id="UP000695022"/>
    </source>
</evidence>
<dbReference type="RefSeq" id="XP_014669371.1">
    <property type="nucleotide sequence ID" value="XM_014813885.1"/>
</dbReference>
<feature type="coiled-coil region" evidence="1">
    <location>
        <begin position="52"/>
        <end position="79"/>
    </location>
</feature>
<dbReference type="Proteomes" id="UP000695022">
    <property type="component" value="Unplaced"/>
</dbReference>
<dbReference type="PANTHER" id="PTHR47331">
    <property type="entry name" value="PHD-TYPE DOMAIN-CONTAINING PROTEIN"/>
    <property type="match status" value="1"/>
</dbReference>
<organism evidence="3 4">
    <name type="scientific">Priapulus caudatus</name>
    <name type="common">Priapulid worm</name>
    <dbReference type="NCBI Taxonomy" id="37621"/>
    <lineage>
        <taxon>Eukaryota</taxon>
        <taxon>Metazoa</taxon>
        <taxon>Ecdysozoa</taxon>
        <taxon>Scalidophora</taxon>
        <taxon>Priapulida</taxon>
        <taxon>Priapulimorpha</taxon>
        <taxon>Priapulimorphida</taxon>
        <taxon>Priapulidae</taxon>
        <taxon>Priapulus</taxon>
    </lineage>
</organism>